<dbReference type="InterPro" id="IPR006073">
    <property type="entry name" value="GTP-bd"/>
</dbReference>
<dbReference type="InterPro" id="IPR050755">
    <property type="entry name" value="TRAFAC_YlqF/YawG_RiboMat"/>
</dbReference>
<dbReference type="InterPro" id="IPR023179">
    <property type="entry name" value="GTP-bd_ortho_bundle_sf"/>
</dbReference>
<accession>A0A818LFM2</accession>
<dbReference type="GO" id="GO:0005525">
    <property type="term" value="F:GTP binding"/>
    <property type="evidence" value="ECO:0007669"/>
    <property type="project" value="UniProtKB-KW"/>
</dbReference>
<dbReference type="GO" id="GO:0005730">
    <property type="term" value="C:nucleolus"/>
    <property type="evidence" value="ECO:0007669"/>
    <property type="project" value="UniProtKB-SubCell"/>
</dbReference>
<keyword evidence="5 6" id="KW-0539">Nucleus</keyword>
<keyword evidence="3" id="KW-0175">Coiled coil</keyword>
<comment type="function">
    <text evidence="6">GTPase that associates with pre-60S ribosomal subunits in the nucleolus and is required for their nuclear export and maturation.</text>
</comment>
<proteinExistence type="inferred from homology"/>
<dbReference type="SUPFAM" id="SSF52540">
    <property type="entry name" value="P-loop containing nucleoside triphosphate hydrolases"/>
    <property type="match status" value="1"/>
</dbReference>
<comment type="similarity">
    <text evidence="6">Belongs to the TRAFAC class YlqF/YawG GTPase family. NOG2 subfamily.</text>
</comment>
<dbReference type="Pfam" id="PF08153">
    <property type="entry name" value="NGP1NT"/>
    <property type="match status" value="1"/>
</dbReference>
<evidence type="ECO:0000259" key="8">
    <source>
        <dbReference type="Pfam" id="PF08153"/>
    </source>
</evidence>
<evidence type="ECO:0000259" key="7">
    <source>
        <dbReference type="Pfam" id="PF01926"/>
    </source>
</evidence>
<evidence type="ECO:0000256" key="2">
    <source>
        <dbReference type="ARBA" id="ARBA00022741"/>
    </source>
</evidence>
<dbReference type="PANTHER" id="PTHR11089:SF9">
    <property type="entry name" value="NUCLEOLAR GTP-BINDING PROTEIN 2"/>
    <property type="match status" value="1"/>
</dbReference>
<evidence type="ECO:0000313" key="10">
    <source>
        <dbReference type="EMBL" id="CAF4847640.1"/>
    </source>
</evidence>
<dbReference type="InterPro" id="IPR012971">
    <property type="entry name" value="NOG2_N_dom"/>
</dbReference>
<dbReference type="Gene3D" id="1.10.1580.10">
    <property type="match status" value="1"/>
</dbReference>
<reference evidence="9" key="1">
    <citation type="submission" date="2021-02" db="EMBL/GenBank/DDBJ databases">
        <authorList>
            <person name="Nowell W R."/>
        </authorList>
    </citation>
    <scope>NUCLEOTIDE SEQUENCE</scope>
</reference>
<feature type="domain" description="Nucleolar GTP-binding protein 2 N-terminal" evidence="8">
    <location>
        <begin position="1"/>
        <end position="119"/>
    </location>
</feature>
<dbReference type="Proteomes" id="UP000663865">
    <property type="component" value="Unassembled WGS sequence"/>
</dbReference>
<dbReference type="InterPro" id="IPR024929">
    <property type="entry name" value="GNL2_CP_dom"/>
</dbReference>
<keyword evidence="4 6" id="KW-0342">GTP-binding</keyword>
<evidence type="ECO:0000313" key="11">
    <source>
        <dbReference type="Proteomes" id="UP000663865"/>
    </source>
</evidence>
<evidence type="ECO:0000256" key="5">
    <source>
        <dbReference type="ARBA" id="ARBA00023242"/>
    </source>
</evidence>
<keyword evidence="2 6" id="KW-0547">Nucleotide-binding</keyword>
<dbReference type="FunFam" id="1.10.1580.10:FF:000002">
    <property type="entry name" value="Guanine nucleotide-binding protein-like 3 (nucleolar)-like"/>
    <property type="match status" value="1"/>
</dbReference>
<feature type="domain" description="G" evidence="7">
    <location>
        <begin position="245"/>
        <end position="300"/>
    </location>
</feature>
<evidence type="ECO:0000256" key="4">
    <source>
        <dbReference type="ARBA" id="ARBA00023134"/>
    </source>
</evidence>
<dbReference type="PRINTS" id="PR00326">
    <property type="entry name" value="GTP1OBG"/>
</dbReference>
<dbReference type="EMBL" id="CAJNYV010003438">
    <property type="protein sequence ID" value="CAF3569132.1"/>
    <property type="molecule type" value="Genomic_DNA"/>
</dbReference>
<evidence type="ECO:0000256" key="6">
    <source>
        <dbReference type="RuleBase" id="RU364023"/>
    </source>
</evidence>
<protein>
    <recommendedName>
        <fullName evidence="6">Nucleolar GTP-binding protein 2</fullName>
    </recommendedName>
</protein>
<dbReference type="CDD" id="cd01858">
    <property type="entry name" value="NGP_1"/>
    <property type="match status" value="1"/>
</dbReference>
<sequence>MLKGGRPVRDKRGKIIRDAPFQKSKAITARVEPNRRWFGNTRTIAQKQIDLLRAQLKPRNGHSVLLRQNKVPLSLLVDPKPAKRSLLESEPFPKVLQQRKRPKTRYSSLEEMAQAVKDTPNAHLVQKETVCRDEILTKGQSKRVWGELHKVVDSADVVLHVLDARDPEGTRCRNVEKFIEQNCPHKHLVFLLNKCVAQKWTTRLGKEAPTLAFHATLGNSFGKLSLMQLLRQYSSLHPEKKQISVGLIGYPNVGKSSVINTLKAKTVCTVAPIPGETKVWQYISLMKRIYLIDCPGVVCPANETDMDTVLRGVVRVEHLNEPQDYISGILARADAKHLGKLYKVDSWTDHYDFLEQICKKNGKLLKGGIPDVSTTAKMILCDWQRGRIPYYTLFDE</sequence>
<comment type="caution">
    <text evidence="9">The sequence shown here is derived from an EMBL/GenBank/DDBJ whole genome shotgun (WGS) entry which is preliminary data.</text>
</comment>
<comment type="subcellular location">
    <subcellularLocation>
        <location evidence="1 6">Nucleus</location>
        <location evidence="1 6">Nucleolus</location>
    </subcellularLocation>
</comment>
<gene>
    <name evidence="9" type="ORF">KIK155_LOCUS19344</name>
    <name evidence="10" type="ORF">TOA249_LOCUS26617</name>
</gene>
<dbReference type="FunFam" id="3.40.50.300:FF:000559">
    <property type="entry name" value="Nuclear/nucleolar GTPase 2"/>
    <property type="match status" value="1"/>
</dbReference>
<dbReference type="AlphaFoldDB" id="A0A818LFM2"/>
<dbReference type="Gene3D" id="3.40.50.300">
    <property type="entry name" value="P-loop containing nucleotide triphosphate hydrolases"/>
    <property type="match status" value="1"/>
</dbReference>
<organism evidence="9 11">
    <name type="scientific">Rotaria socialis</name>
    <dbReference type="NCBI Taxonomy" id="392032"/>
    <lineage>
        <taxon>Eukaryota</taxon>
        <taxon>Metazoa</taxon>
        <taxon>Spiralia</taxon>
        <taxon>Gnathifera</taxon>
        <taxon>Rotifera</taxon>
        <taxon>Eurotatoria</taxon>
        <taxon>Bdelloidea</taxon>
        <taxon>Philodinida</taxon>
        <taxon>Philodinidae</taxon>
        <taxon>Rotaria</taxon>
    </lineage>
</organism>
<evidence type="ECO:0000256" key="1">
    <source>
        <dbReference type="ARBA" id="ARBA00004604"/>
    </source>
</evidence>
<evidence type="ECO:0000313" key="9">
    <source>
        <dbReference type="EMBL" id="CAF3569132.1"/>
    </source>
</evidence>
<dbReference type="EMBL" id="CAJOBS010003163">
    <property type="protein sequence ID" value="CAF4847640.1"/>
    <property type="molecule type" value="Genomic_DNA"/>
</dbReference>
<dbReference type="Proteomes" id="UP000663838">
    <property type="component" value="Unassembled WGS sequence"/>
</dbReference>
<name>A0A818LFM2_9BILA</name>
<dbReference type="InterPro" id="IPR027417">
    <property type="entry name" value="P-loop_NTPase"/>
</dbReference>
<dbReference type="Pfam" id="PF01926">
    <property type="entry name" value="MMR_HSR1"/>
    <property type="match status" value="1"/>
</dbReference>
<evidence type="ECO:0000256" key="3">
    <source>
        <dbReference type="ARBA" id="ARBA00023054"/>
    </source>
</evidence>
<dbReference type="PANTHER" id="PTHR11089">
    <property type="entry name" value="GTP-BINDING PROTEIN-RELATED"/>
    <property type="match status" value="1"/>
</dbReference>